<dbReference type="PANTHER" id="PTHR12461:SF100">
    <property type="entry name" value="JMJC DOMAIN-CONTAINING PROTEIN 4"/>
    <property type="match status" value="1"/>
</dbReference>
<dbReference type="EMBL" id="HBGY01026116">
    <property type="protein sequence ID" value="CAD9599383.1"/>
    <property type="molecule type" value="Transcribed_RNA"/>
</dbReference>
<dbReference type="Gene3D" id="2.60.120.10">
    <property type="entry name" value="Jelly Rolls"/>
    <property type="match status" value="2"/>
</dbReference>
<proteinExistence type="predicted"/>
<name>A0A7S2L8W1_9STRA</name>
<dbReference type="PROSITE" id="PS51184">
    <property type="entry name" value="JMJC"/>
    <property type="match status" value="1"/>
</dbReference>
<sequence>MSDEKFDGSDDDDYSGSKDTRNGVGGTFLGFTLNGYKGVTLPTTDIPTITLDGTSPEVFFRDFVSKRKPCIINGHPALKDDTPWRDQFTYNKLVACAGTDVVQVEKRLTVSETFGQNRTAERQIEMSVQEFLDCVCDGKAGKRKRESTNKCTMDGLNGENLYLSTQSHEDDDEYPHPFSAPCRQMMEKGWIPMKPDLAGGLILQSCNLWMGRSRDGSSSGLHHDYHDNLYVLVRGKKRFRLFSPDQAENLATNGIIDRVYFNGRISYVDAETRADGRPIDFSGDEDGDEDDFSATNEESTNQDVIIGKGFDYVSSGEEEDENIDWEANAEDNFDDEMSVAGDDLEQDDNKNISNGADTRDDDKPVDSFSRIDFTSKDRCAILNEFPNFAKCTECILEVEAGQMLYLPCGWFHEVTSFSEKANSSSTEDDAMKNCHIAVNYWFHPPDNLNDETRPYSSNFWGKYLDEVMDKSKRKKE</sequence>
<feature type="compositionally biased region" description="Acidic residues" evidence="1">
    <location>
        <begin position="282"/>
        <end position="292"/>
    </location>
</feature>
<feature type="region of interest" description="Disordered" evidence="1">
    <location>
        <begin position="275"/>
        <end position="298"/>
    </location>
</feature>
<dbReference type="InterPro" id="IPR014710">
    <property type="entry name" value="RmlC-like_jellyroll"/>
</dbReference>
<dbReference type="Pfam" id="PF13621">
    <property type="entry name" value="Cupin_8"/>
    <property type="match status" value="1"/>
</dbReference>
<feature type="region of interest" description="Disordered" evidence="1">
    <location>
        <begin position="340"/>
        <end position="364"/>
    </location>
</feature>
<dbReference type="AlphaFoldDB" id="A0A7S2L8W1"/>
<reference evidence="3" key="1">
    <citation type="submission" date="2021-01" db="EMBL/GenBank/DDBJ databases">
        <authorList>
            <person name="Corre E."/>
            <person name="Pelletier E."/>
            <person name="Niang G."/>
            <person name="Scheremetjew M."/>
            <person name="Finn R."/>
            <person name="Kale V."/>
            <person name="Holt S."/>
            <person name="Cochrane G."/>
            <person name="Meng A."/>
            <person name="Brown T."/>
            <person name="Cohen L."/>
        </authorList>
    </citation>
    <scope>NUCLEOTIDE SEQUENCE</scope>
    <source>
        <strain evidence="3">B650</strain>
    </source>
</reference>
<dbReference type="InterPro" id="IPR041667">
    <property type="entry name" value="Cupin_8"/>
</dbReference>
<feature type="domain" description="JmjC" evidence="2">
    <location>
        <begin position="180"/>
        <end position="457"/>
    </location>
</feature>
<dbReference type="PANTHER" id="PTHR12461">
    <property type="entry name" value="HYPOXIA-INDUCIBLE FACTOR 1 ALPHA INHIBITOR-RELATED"/>
    <property type="match status" value="1"/>
</dbReference>
<dbReference type="InterPro" id="IPR003347">
    <property type="entry name" value="JmjC_dom"/>
</dbReference>
<accession>A0A7S2L8W1</accession>
<gene>
    <name evidence="3" type="ORF">LDAN0321_LOCUS16151</name>
</gene>
<protein>
    <recommendedName>
        <fullName evidence="2">JmjC domain-containing protein</fullName>
    </recommendedName>
</protein>
<evidence type="ECO:0000256" key="1">
    <source>
        <dbReference type="SAM" id="MobiDB-lite"/>
    </source>
</evidence>
<evidence type="ECO:0000313" key="3">
    <source>
        <dbReference type="EMBL" id="CAD9599383.1"/>
    </source>
</evidence>
<dbReference type="SUPFAM" id="SSF51197">
    <property type="entry name" value="Clavaminate synthase-like"/>
    <property type="match status" value="1"/>
</dbReference>
<organism evidence="3">
    <name type="scientific">Leptocylindrus danicus</name>
    <dbReference type="NCBI Taxonomy" id="163516"/>
    <lineage>
        <taxon>Eukaryota</taxon>
        <taxon>Sar</taxon>
        <taxon>Stramenopiles</taxon>
        <taxon>Ochrophyta</taxon>
        <taxon>Bacillariophyta</taxon>
        <taxon>Coscinodiscophyceae</taxon>
        <taxon>Chaetocerotophycidae</taxon>
        <taxon>Leptocylindrales</taxon>
        <taxon>Leptocylindraceae</taxon>
        <taxon>Leptocylindrus</taxon>
    </lineage>
</organism>
<evidence type="ECO:0000259" key="2">
    <source>
        <dbReference type="PROSITE" id="PS51184"/>
    </source>
</evidence>